<dbReference type="InterPro" id="IPR006311">
    <property type="entry name" value="TAT_signal"/>
</dbReference>
<dbReference type="InterPro" id="IPR052018">
    <property type="entry name" value="PHP_domain"/>
</dbReference>
<protein>
    <submittedName>
        <fullName evidence="3">Histidinol-phosphatase</fullName>
    </submittedName>
</protein>
<evidence type="ECO:0000313" key="4">
    <source>
        <dbReference type="Proteomes" id="UP000295136"/>
    </source>
</evidence>
<dbReference type="RefSeq" id="WP_132638752.1">
    <property type="nucleotide sequence ID" value="NZ_SMLD01000165.1"/>
</dbReference>
<proteinExistence type="predicted"/>
<dbReference type="PROSITE" id="PS51318">
    <property type="entry name" value="TAT"/>
    <property type="match status" value="1"/>
</dbReference>
<dbReference type="AlphaFoldDB" id="A0A4R5EF75"/>
<dbReference type="GO" id="GO:0004534">
    <property type="term" value="F:5'-3' RNA exonuclease activity"/>
    <property type="evidence" value="ECO:0007669"/>
    <property type="project" value="TreeGrafter"/>
</dbReference>
<feature type="domain" description="Polymerase/histidinol phosphatase N-terminal" evidence="2">
    <location>
        <begin position="94"/>
        <end position="169"/>
    </location>
</feature>
<dbReference type="Gene3D" id="3.20.20.140">
    <property type="entry name" value="Metal-dependent hydrolases"/>
    <property type="match status" value="1"/>
</dbReference>
<feature type="compositionally biased region" description="Basic residues" evidence="1">
    <location>
        <begin position="1"/>
        <end position="11"/>
    </location>
</feature>
<name>A0A4R5EF75_9ACTN</name>
<dbReference type="InterPro" id="IPR003141">
    <property type="entry name" value="Pol/His_phosphatase_N"/>
</dbReference>
<organism evidence="3 4">
    <name type="scientific">Nonomuraea mesophila</name>
    <dbReference type="NCBI Taxonomy" id="2530382"/>
    <lineage>
        <taxon>Bacteria</taxon>
        <taxon>Bacillati</taxon>
        <taxon>Actinomycetota</taxon>
        <taxon>Actinomycetes</taxon>
        <taxon>Streptosporangiales</taxon>
        <taxon>Streptosporangiaceae</taxon>
        <taxon>Nonomuraea</taxon>
    </lineage>
</organism>
<comment type="caution">
    <text evidence="3">The sequence shown here is derived from an EMBL/GenBank/DDBJ whole genome shotgun (WGS) entry which is preliminary data.</text>
</comment>
<dbReference type="SMART" id="SM00481">
    <property type="entry name" value="POLIIIAc"/>
    <property type="match status" value="1"/>
</dbReference>
<dbReference type="PANTHER" id="PTHR42924:SF11">
    <property type="entry name" value="POLYMERASE_HISTIDINOL PHOSPHATASE N-TERMINAL DOMAIN-CONTAINING PROTEIN"/>
    <property type="match status" value="1"/>
</dbReference>
<reference evidence="3 4" key="1">
    <citation type="submission" date="2019-03" db="EMBL/GenBank/DDBJ databases">
        <title>Draft genome sequences of novel Actinobacteria.</title>
        <authorList>
            <person name="Sahin N."/>
            <person name="Ay H."/>
            <person name="Saygin H."/>
        </authorList>
    </citation>
    <scope>NUCLEOTIDE SEQUENCE [LARGE SCALE GENOMIC DNA]</scope>
    <source>
        <strain evidence="3 4">6K102</strain>
    </source>
</reference>
<dbReference type="SUPFAM" id="SSF89550">
    <property type="entry name" value="PHP domain-like"/>
    <property type="match status" value="1"/>
</dbReference>
<evidence type="ECO:0000256" key="1">
    <source>
        <dbReference type="SAM" id="MobiDB-lite"/>
    </source>
</evidence>
<dbReference type="Proteomes" id="UP000295136">
    <property type="component" value="Unassembled WGS sequence"/>
</dbReference>
<keyword evidence="4" id="KW-1185">Reference proteome</keyword>
<evidence type="ECO:0000259" key="2">
    <source>
        <dbReference type="SMART" id="SM00481"/>
    </source>
</evidence>
<dbReference type="GO" id="GO:0035312">
    <property type="term" value="F:5'-3' DNA exonuclease activity"/>
    <property type="evidence" value="ECO:0007669"/>
    <property type="project" value="TreeGrafter"/>
</dbReference>
<dbReference type="InterPro" id="IPR016195">
    <property type="entry name" value="Pol/histidinol_Pase-like"/>
</dbReference>
<evidence type="ECO:0000313" key="3">
    <source>
        <dbReference type="EMBL" id="TDE32918.1"/>
    </source>
</evidence>
<dbReference type="PANTHER" id="PTHR42924">
    <property type="entry name" value="EXONUCLEASE"/>
    <property type="match status" value="1"/>
</dbReference>
<gene>
    <name evidence="3" type="ORF">E1295_38900</name>
</gene>
<accession>A0A4R5EF75</accession>
<sequence>MGHGHHHHHHDHSHEPLGEPLDEGAAAARDLTIPDEDLSPAQLSRRRMFRRAGLLGAGLTAAGVLGTEAGAAATPAAAAPGGREPKDGYLWLAGDHHIHTQHSGDGIYRVIDQVRHGNAYGLGWMVITDHGGTTHARIGVDKVNPDIVAARKAIEDTLVFQGLEWNIPAAEHGTVFVAPGRREVETLKEFESSFDGSVKDAGANTPQNEALAIAGLNFLAESVRRRRIPDALFLANHPSRKGLDSPHEIRGWRDAQPSIAVGMEGAPGHQAAGIPKPHGPGGGRGYYDGGPGADSFPGYPAESYRTFGGFDWMTATVGGLWDSLLAEGRPWWITANSDSHTVYGDTARRGPGGDFDADGRYEDPVHGGVPNTGAGDFWPGFYSRTHVGSRAFSYEAVMDGLRAGRVWVDHGGLISGLVVRARTAGHGQRGATLGETLHVRRGDRVELTMEIALAGRPNWAQFVPTLARVDVIQGDVTGPASDRDAFTTPDTKVVQSYEVGGNSGTVTFTYRLGRVDRPVYVRLRGTDGNRSAPGLLGAGVDPHGPQIDVHGDADPWNDLWFYSNPIWILPRR</sequence>
<dbReference type="EMBL" id="SMLD01000165">
    <property type="protein sequence ID" value="TDE32918.1"/>
    <property type="molecule type" value="Genomic_DNA"/>
</dbReference>
<feature type="region of interest" description="Disordered" evidence="1">
    <location>
        <begin position="1"/>
        <end position="21"/>
    </location>
</feature>